<evidence type="ECO:0000313" key="3">
    <source>
        <dbReference type="Proteomes" id="UP000275078"/>
    </source>
</evidence>
<evidence type="ECO:0000313" key="2">
    <source>
        <dbReference type="EMBL" id="RPA87809.1"/>
    </source>
</evidence>
<evidence type="ECO:0000256" key="1">
    <source>
        <dbReference type="SAM" id="MobiDB-lite"/>
    </source>
</evidence>
<dbReference type="Proteomes" id="UP000275078">
    <property type="component" value="Unassembled WGS sequence"/>
</dbReference>
<feature type="region of interest" description="Disordered" evidence="1">
    <location>
        <begin position="354"/>
        <end position="434"/>
    </location>
</feature>
<feature type="compositionally biased region" description="Basic and acidic residues" evidence="1">
    <location>
        <begin position="251"/>
        <end position="264"/>
    </location>
</feature>
<reference evidence="2 3" key="1">
    <citation type="journal article" date="2018" name="Nat. Ecol. Evol.">
        <title>Pezizomycetes genomes reveal the molecular basis of ectomycorrhizal truffle lifestyle.</title>
        <authorList>
            <person name="Murat C."/>
            <person name="Payen T."/>
            <person name="Noel B."/>
            <person name="Kuo A."/>
            <person name="Morin E."/>
            <person name="Chen J."/>
            <person name="Kohler A."/>
            <person name="Krizsan K."/>
            <person name="Balestrini R."/>
            <person name="Da Silva C."/>
            <person name="Montanini B."/>
            <person name="Hainaut M."/>
            <person name="Levati E."/>
            <person name="Barry K.W."/>
            <person name="Belfiori B."/>
            <person name="Cichocki N."/>
            <person name="Clum A."/>
            <person name="Dockter R.B."/>
            <person name="Fauchery L."/>
            <person name="Guy J."/>
            <person name="Iotti M."/>
            <person name="Le Tacon F."/>
            <person name="Lindquist E.A."/>
            <person name="Lipzen A."/>
            <person name="Malagnac F."/>
            <person name="Mello A."/>
            <person name="Molinier V."/>
            <person name="Miyauchi S."/>
            <person name="Poulain J."/>
            <person name="Riccioni C."/>
            <person name="Rubini A."/>
            <person name="Sitrit Y."/>
            <person name="Splivallo R."/>
            <person name="Traeger S."/>
            <person name="Wang M."/>
            <person name="Zifcakova L."/>
            <person name="Wipf D."/>
            <person name="Zambonelli A."/>
            <person name="Paolocci F."/>
            <person name="Nowrousian M."/>
            <person name="Ottonello S."/>
            <person name="Baldrian P."/>
            <person name="Spatafora J.W."/>
            <person name="Henrissat B."/>
            <person name="Nagy L.G."/>
            <person name="Aury J.M."/>
            <person name="Wincker P."/>
            <person name="Grigoriev I.V."/>
            <person name="Bonfante P."/>
            <person name="Martin F.M."/>
        </authorList>
    </citation>
    <scope>NUCLEOTIDE SEQUENCE [LARGE SCALE GENOMIC DNA]</scope>
    <source>
        <strain evidence="2 3">RN42</strain>
    </source>
</reference>
<name>A0A3N4IPE7_ASCIM</name>
<feature type="region of interest" description="Disordered" evidence="1">
    <location>
        <begin position="216"/>
        <end position="238"/>
    </location>
</feature>
<keyword evidence="3" id="KW-1185">Reference proteome</keyword>
<organism evidence="2 3">
    <name type="scientific">Ascobolus immersus RN42</name>
    <dbReference type="NCBI Taxonomy" id="1160509"/>
    <lineage>
        <taxon>Eukaryota</taxon>
        <taxon>Fungi</taxon>
        <taxon>Dikarya</taxon>
        <taxon>Ascomycota</taxon>
        <taxon>Pezizomycotina</taxon>
        <taxon>Pezizomycetes</taxon>
        <taxon>Pezizales</taxon>
        <taxon>Ascobolaceae</taxon>
        <taxon>Ascobolus</taxon>
    </lineage>
</organism>
<accession>A0A3N4IPE7</accession>
<gene>
    <name evidence="2" type="ORF">BJ508DRAFT_410502</name>
</gene>
<feature type="compositionally biased region" description="Basic and acidic residues" evidence="1">
    <location>
        <begin position="1345"/>
        <end position="1355"/>
    </location>
</feature>
<feature type="region of interest" description="Disordered" evidence="1">
    <location>
        <begin position="90"/>
        <end position="126"/>
    </location>
</feature>
<feature type="region of interest" description="Disordered" evidence="1">
    <location>
        <begin position="1185"/>
        <end position="1205"/>
    </location>
</feature>
<feature type="compositionally biased region" description="Polar residues" evidence="1">
    <location>
        <begin position="1"/>
        <end position="10"/>
    </location>
</feature>
<sequence>MRRFTTNLLTNHRKLPRPPSRCTSLYTAPFALLRTTGQIDNRTSISSPHSRAYSDDHEPFDFTNFDPFALERPKSVKPEDHLTKLLNAAAASSDPKRQTPGHQHPHGKYFPGRELTLSKRERREKEEAYQKRLIRRHTLRRTDDDFLRSYRMDDFEEEDVLDEFQQPIHYEPELVPREEAIAQYKKMMDILEGRRKSEELPEEQLKEVIKPLDEKETTEVKSMGPKIRRPKGPDGAKPASFKIWREFKKMQRTEQGRAETKTAESEAAFVEESDRTVTAVPQKKNKSKNIGAKRVEPEPVRKIHKIRRLQVGVEPTPEPNAIPFDSQIHQSQATEEAQQSQQPEFYEEQGLRIREGAVSTKKGPAKGKSSRPEGKVPKGGKVNSHIVERIYEGAQPGSTPSAKSAVSSHPQTSTIETPTAEPSQLGKSSDPFKKIEPGPLCMALGAHFQTKVGSLTNLSSKIGMPQFEMIENLGVHGETTHLRTLVKAMIEGQDESVWIDDDGILGGQRPRDQGEAVVDPREAARLKRKSAEVMRGVARLIMSDNVLAWEYAKQIMAYLQTMGLLPDSIYDTKKNPRLAAVNNEIFVMLTDAVWSIAEKVQSAGKNGKLNAPVSKDLNFDIQARTIAVELLLAACVEKEEAKTALLLADDLGQGGWKFEEFGHGPAETKIVSQGYMHGPPLLSEMVEIRPRIVPVLYEQAAMKQLEDTGHLQHVSLLSWYLYRKQHRAQASQQPEDSREVRKNLTVWLGRLPSYYRASLQNESLNRLYLGQDTSGPKVRLELKKWMETIQAECDAEAFADLRRSLGSFEKWYRTVFMTAMEKGTALEIDPYFKASILNALCSMGANGRFGDFLFMGKHPIIGFEDLQNDKFFNVFTNSLLRFARFRNRLAYAHDVVQHLLFQLYRSEVEERPCMAIPNAIVDELMNLALHFGMGNLVQDLLLELRLGDVPLRQPENLIGAAYKVSLIQQAERKKAVKAGLDPGPKRQLSWKLPLAQNLGITTLTKSDFWKLTQRDTTIWIKLLDIALEYNDKAMVQHALKKIKLASLTTVPPGSSRDLVEALVLNMIRHDNLEAVNKAVFDLPRCPNLRYDNIDHSEKRPRGYYLVSERLASSVFSYCQELKYRELEYDDRVFRWAREWLFGYYNWNQLDFKRLGRRAFLTVNSEKVNIEETVTDITPDKIERVNTARKSTTRRQPKEDDAEPTYNERELLELQEAGQHGHLNRPITVVATTTTETHTFFGNLFRLHRDPVWWAKALLTPVPPYHKLVDKHLANLASARSHLDHTPPRVVVQEYYAEQAQAAKAKQKEEQRDLKHRIMVTREFTDEEQDEQKGKESMRKRKRRGGKEEKELREREAKEGLLRFLDTVLPM</sequence>
<feature type="compositionally biased region" description="Polar residues" evidence="1">
    <location>
        <begin position="396"/>
        <end position="427"/>
    </location>
</feature>
<feature type="region of interest" description="Disordered" evidence="1">
    <location>
        <begin position="1"/>
        <end position="21"/>
    </location>
</feature>
<feature type="compositionally biased region" description="Basic and acidic residues" evidence="1">
    <location>
        <begin position="116"/>
        <end position="126"/>
    </location>
</feature>
<protein>
    <submittedName>
        <fullName evidence="2">Uncharacterized protein</fullName>
    </submittedName>
</protein>
<dbReference type="EMBL" id="ML119646">
    <property type="protein sequence ID" value="RPA87809.1"/>
    <property type="molecule type" value="Genomic_DNA"/>
</dbReference>
<proteinExistence type="predicted"/>
<feature type="region of interest" description="Disordered" evidence="1">
    <location>
        <begin position="251"/>
        <end position="291"/>
    </location>
</feature>
<feature type="region of interest" description="Disordered" evidence="1">
    <location>
        <begin position="1319"/>
        <end position="1355"/>
    </location>
</feature>